<keyword evidence="5" id="KW-0469">Meiosis</keyword>
<dbReference type="PANTHER" id="PTHR15938:SF0">
    <property type="entry name" value="HOMOLOGOUS-PAIRING PROTEIN 2 HOMOLOG"/>
    <property type="match status" value="1"/>
</dbReference>
<feature type="domain" description="Homologous-pairing protein 2 winged helix" evidence="8">
    <location>
        <begin position="87"/>
        <end position="136"/>
    </location>
</feature>
<evidence type="ECO:0000256" key="4">
    <source>
        <dbReference type="ARBA" id="ARBA00023242"/>
    </source>
</evidence>
<dbReference type="Gene3D" id="1.10.10.10">
    <property type="entry name" value="Winged helix-like DNA-binding domain superfamily/Winged helix DNA-binding domain"/>
    <property type="match status" value="1"/>
</dbReference>
<sequence>MPPRKHKLEEVGVVTSTIIPSPSVKTDKLKVERQRLEKKPKVEKVKKDKVNCEEGKKEKSDGKKTESLVRAVKESKEKVATIHGEQANELLVTYLKEQNRPYSATEISANLHGKVARAMADKLLKEMSESGKINSKSTKGNEKGSQWVFWALQDSGDTVSAEYLAQMDETIKSLQENVAALKVRLKAAVKDLEAARNAPTLVDISENITRLHEENRVKREKLERCQMGGDTVVTKEELIRIERDFHYWPKKRAARKRAFQNLEDLLLETKSREELWEEAGIEEDTY</sequence>
<dbReference type="AlphaFoldDB" id="A0A381LEE7"/>
<dbReference type="GO" id="GO:0000709">
    <property type="term" value="P:meiotic joint molecule formation"/>
    <property type="evidence" value="ECO:0007669"/>
    <property type="project" value="TreeGrafter"/>
</dbReference>
<organism evidence="9">
    <name type="scientific">Blumeria graminis f. sp. tritici 96224</name>
    <dbReference type="NCBI Taxonomy" id="1268274"/>
    <lineage>
        <taxon>Eukaryota</taxon>
        <taxon>Fungi</taxon>
        <taxon>Dikarya</taxon>
        <taxon>Ascomycota</taxon>
        <taxon>Pezizomycotina</taxon>
        <taxon>Leotiomycetes</taxon>
        <taxon>Erysiphales</taxon>
        <taxon>Erysiphaceae</taxon>
        <taxon>Blumeria</taxon>
    </lineage>
</organism>
<dbReference type="OrthoDB" id="272266at2759"/>
<comment type="similarity">
    <text evidence="2">Belongs to the HOP2 family.</text>
</comment>
<dbReference type="EMBL" id="UIGY01000164">
    <property type="protein sequence ID" value="SUZ12294.1"/>
    <property type="molecule type" value="Genomic_DNA"/>
</dbReference>
<name>A0A381LEE7_BLUGR</name>
<accession>A0A381LEE7</accession>
<dbReference type="GO" id="GO:0000794">
    <property type="term" value="C:condensed nuclear chromosome"/>
    <property type="evidence" value="ECO:0007669"/>
    <property type="project" value="TreeGrafter"/>
</dbReference>
<keyword evidence="4" id="KW-0539">Nucleus</keyword>
<keyword evidence="6" id="KW-0175">Coiled coil</keyword>
<evidence type="ECO:0000256" key="5">
    <source>
        <dbReference type="ARBA" id="ARBA00023254"/>
    </source>
</evidence>
<protein>
    <submittedName>
        <fullName evidence="9">Bgt-5473</fullName>
    </submittedName>
</protein>
<gene>
    <name evidence="9" type="ORF">BGT96224V2_LOCUS5439</name>
</gene>
<evidence type="ECO:0000259" key="8">
    <source>
        <dbReference type="Pfam" id="PF07106"/>
    </source>
</evidence>
<dbReference type="GO" id="GO:0007129">
    <property type="term" value="P:homologous chromosome pairing at meiosis"/>
    <property type="evidence" value="ECO:0007669"/>
    <property type="project" value="TreeGrafter"/>
</dbReference>
<dbReference type="GO" id="GO:0120230">
    <property type="term" value="F:recombinase activator activity"/>
    <property type="evidence" value="ECO:0007669"/>
    <property type="project" value="TreeGrafter"/>
</dbReference>
<dbReference type="GO" id="GO:0010774">
    <property type="term" value="P:meiotic strand invasion involved in reciprocal meiotic recombination"/>
    <property type="evidence" value="ECO:0007669"/>
    <property type="project" value="TreeGrafter"/>
</dbReference>
<reference evidence="9" key="1">
    <citation type="submission" date="2018-07" db="EMBL/GenBank/DDBJ databases">
        <authorList>
            <person name="Quirk P.G."/>
            <person name="Krulwich T.A."/>
        </authorList>
    </citation>
    <scope>NUCLEOTIDE SEQUENCE</scope>
    <source>
        <strain evidence="9">96224</strain>
    </source>
</reference>
<dbReference type="InterPro" id="IPR036388">
    <property type="entry name" value="WH-like_DNA-bd_sf"/>
</dbReference>
<evidence type="ECO:0000256" key="6">
    <source>
        <dbReference type="SAM" id="Coils"/>
    </source>
</evidence>
<keyword evidence="3" id="KW-0233">DNA recombination</keyword>
<evidence type="ECO:0000256" key="7">
    <source>
        <dbReference type="SAM" id="MobiDB-lite"/>
    </source>
</evidence>
<evidence type="ECO:0000256" key="3">
    <source>
        <dbReference type="ARBA" id="ARBA00023172"/>
    </source>
</evidence>
<proteinExistence type="inferred from homology"/>
<evidence type="ECO:0000256" key="1">
    <source>
        <dbReference type="ARBA" id="ARBA00004123"/>
    </source>
</evidence>
<feature type="region of interest" description="Disordered" evidence="7">
    <location>
        <begin position="40"/>
        <end position="65"/>
    </location>
</feature>
<dbReference type="GO" id="GO:0120231">
    <property type="term" value="C:DNA recombinase auxiliary factor complex"/>
    <property type="evidence" value="ECO:0007669"/>
    <property type="project" value="TreeGrafter"/>
</dbReference>
<feature type="coiled-coil region" evidence="6">
    <location>
        <begin position="164"/>
        <end position="198"/>
    </location>
</feature>
<dbReference type="PANTHER" id="PTHR15938">
    <property type="entry name" value="TBP-1 INTERACTING PROTEIN"/>
    <property type="match status" value="1"/>
</dbReference>
<comment type="subcellular location">
    <subcellularLocation>
        <location evidence="1">Nucleus</location>
    </subcellularLocation>
</comment>
<dbReference type="Pfam" id="PF07106">
    <property type="entry name" value="WHD_TBPIP"/>
    <property type="match status" value="1"/>
</dbReference>
<dbReference type="InterPro" id="IPR010776">
    <property type="entry name" value="Hop2_WH_dom"/>
</dbReference>
<dbReference type="GO" id="GO:0003690">
    <property type="term" value="F:double-stranded DNA binding"/>
    <property type="evidence" value="ECO:0007669"/>
    <property type="project" value="TreeGrafter"/>
</dbReference>
<evidence type="ECO:0000313" key="9">
    <source>
        <dbReference type="EMBL" id="SUZ12294.1"/>
    </source>
</evidence>
<evidence type="ECO:0000256" key="2">
    <source>
        <dbReference type="ARBA" id="ARBA00007922"/>
    </source>
</evidence>